<feature type="domain" description="PLD phosphodiesterase" evidence="1">
    <location>
        <begin position="135"/>
        <end position="162"/>
    </location>
</feature>
<gene>
    <name evidence="2" type="ORF">G9H71_19150</name>
</gene>
<dbReference type="InterPro" id="IPR025202">
    <property type="entry name" value="PLD-like_dom"/>
</dbReference>
<accession>A0ABX0GY98</accession>
<proteinExistence type="predicted"/>
<dbReference type="Proteomes" id="UP000800981">
    <property type="component" value="Unassembled WGS sequence"/>
</dbReference>
<reference evidence="2 3" key="1">
    <citation type="submission" date="2020-03" db="EMBL/GenBank/DDBJ databases">
        <title>Two novel Motilibacter sp.</title>
        <authorList>
            <person name="Liu S."/>
        </authorList>
    </citation>
    <scope>NUCLEOTIDE SEQUENCE [LARGE SCALE GENOMIC DNA]</scope>
    <source>
        <strain evidence="2 3">E257</strain>
    </source>
</reference>
<dbReference type="InterPro" id="IPR001736">
    <property type="entry name" value="PLipase_D/transphosphatidylase"/>
</dbReference>
<dbReference type="EMBL" id="JAANNP010000068">
    <property type="protein sequence ID" value="NHC15904.1"/>
    <property type="molecule type" value="Genomic_DNA"/>
</dbReference>
<protein>
    <submittedName>
        <fullName evidence="2">Cardiolipin synthase B</fullName>
    </submittedName>
</protein>
<evidence type="ECO:0000313" key="3">
    <source>
        <dbReference type="Proteomes" id="UP000800981"/>
    </source>
</evidence>
<sequence length="399" mass="44914">MVSRAAHTAAGAEDVLERREALRRRLEVLIGTPFTEGNRLTVLRNGDEIFPAMLEAIRGARRTVDLMTFVWWQGDIAQEFAAAMCERAGAGVRTRLLIDALGGRLIDKDLVRRMARSGVQVEWFRKPVVKSPFKQNHRLHRKVLVVDEQVAFTGGVGIAKEWCGDARDETEWRDTHLRIEGPAVDGLQAAFVQDWAETGRVLYDERNTFPQQPQCGDSLVQVVRGSASLGWDDMQSCFHVMLREARARLRLATAYFAPDKSFLDTLCATAARGVEVDVLLPGPHADKRVCQLASMAQYETLTEAGVRVWEFQPSMMHQKVLTVDGYAAVIGSSNFNRRSLDHDEEVVVAVLDEQVVDVLDRALDDDFARSERISLAEWEERSALQRVLETSTAPLRRWL</sequence>
<name>A0ABX0GY98_9ACTN</name>
<dbReference type="CDD" id="cd09110">
    <property type="entry name" value="PLDc_CLS_1"/>
    <property type="match status" value="1"/>
</dbReference>
<dbReference type="PANTHER" id="PTHR21248">
    <property type="entry name" value="CARDIOLIPIN SYNTHASE"/>
    <property type="match status" value="1"/>
</dbReference>
<dbReference type="PANTHER" id="PTHR21248:SF22">
    <property type="entry name" value="PHOSPHOLIPASE D"/>
    <property type="match status" value="1"/>
</dbReference>
<dbReference type="SMART" id="SM00155">
    <property type="entry name" value="PLDc"/>
    <property type="match status" value="2"/>
</dbReference>
<comment type="caution">
    <text evidence="2">The sequence shown here is derived from an EMBL/GenBank/DDBJ whole genome shotgun (WGS) entry which is preliminary data.</text>
</comment>
<feature type="domain" description="PLD phosphodiesterase" evidence="1">
    <location>
        <begin position="312"/>
        <end position="339"/>
    </location>
</feature>
<organism evidence="2 3">
    <name type="scientific">Motilibacter deserti</name>
    <dbReference type="NCBI Taxonomy" id="2714956"/>
    <lineage>
        <taxon>Bacteria</taxon>
        <taxon>Bacillati</taxon>
        <taxon>Actinomycetota</taxon>
        <taxon>Actinomycetes</taxon>
        <taxon>Motilibacterales</taxon>
        <taxon>Motilibacteraceae</taxon>
        <taxon>Motilibacter</taxon>
    </lineage>
</organism>
<keyword evidence="3" id="KW-1185">Reference proteome</keyword>
<evidence type="ECO:0000313" key="2">
    <source>
        <dbReference type="EMBL" id="NHC15904.1"/>
    </source>
</evidence>
<dbReference type="Gene3D" id="3.30.870.10">
    <property type="entry name" value="Endonuclease Chain A"/>
    <property type="match status" value="2"/>
</dbReference>
<dbReference type="Pfam" id="PF13091">
    <property type="entry name" value="PLDc_2"/>
    <property type="match status" value="2"/>
</dbReference>
<dbReference type="SUPFAM" id="SSF56024">
    <property type="entry name" value="Phospholipase D/nuclease"/>
    <property type="match status" value="2"/>
</dbReference>
<dbReference type="PROSITE" id="PS50035">
    <property type="entry name" value="PLD"/>
    <property type="match status" value="2"/>
</dbReference>
<dbReference type="CDD" id="cd09159">
    <property type="entry name" value="PLDc_ybhO_like_2"/>
    <property type="match status" value="1"/>
</dbReference>
<evidence type="ECO:0000259" key="1">
    <source>
        <dbReference type="PROSITE" id="PS50035"/>
    </source>
</evidence>